<evidence type="ECO:0000313" key="1">
    <source>
        <dbReference type="EMBL" id="CAM9218813.1"/>
    </source>
</evidence>
<accession>A0ACB1KHH3</accession>
<evidence type="ECO:0000313" key="2">
    <source>
        <dbReference type="Proteomes" id="UP001162501"/>
    </source>
</evidence>
<proteinExistence type="predicted"/>
<sequence length="125" mass="13450">MVNNWPNRLGRPCTRNDLGRRGRPLPSGVCACVLVCVRVCVCVCLCTRTSSGNGHVYVFSSVPRSCPTLCDPMDCSLPGLPAHHQLPELAQTPVHRVGDATQPSPPLSSPSPPALNLSQHRGLFR</sequence>
<gene>
    <name evidence="1" type="ORF">MRATA1EN22A_LOCUS30030</name>
</gene>
<reference evidence="1" key="1">
    <citation type="submission" date="2025-03" db="EMBL/GenBank/DDBJ databases">
        <authorList>
            <consortium name="ELIXIR-Norway"/>
            <consortium name="Elixir Norway"/>
        </authorList>
    </citation>
    <scope>NUCLEOTIDE SEQUENCE</scope>
</reference>
<protein>
    <submittedName>
        <fullName evidence="1">Uncharacterized protein</fullName>
    </submittedName>
</protein>
<organism evidence="1 2">
    <name type="scientific">Rangifer tarandus platyrhynchus</name>
    <name type="common">Svalbard reindeer</name>
    <dbReference type="NCBI Taxonomy" id="3082113"/>
    <lineage>
        <taxon>Eukaryota</taxon>
        <taxon>Metazoa</taxon>
        <taxon>Chordata</taxon>
        <taxon>Craniata</taxon>
        <taxon>Vertebrata</taxon>
        <taxon>Euteleostomi</taxon>
        <taxon>Mammalia</taxon>
        <taxon>Eutheria</taxon>
        <taxon>Laurasiatheria</taxon>
        <taxon>Artiodactyla</taxon>
        <taxon>Ruminantia</taxon>
        <taxon>Pecora</taxon>
        <taxon>Cervidae</taxon>
        <taxon>Odocoileinae</taxon>
        <taxon>Rangifer</taxon>
    </lineage>
</organism>
<dbReference type="Proteomes" id="UP001162501">
    <property type="component" value="Unassembled WGS sequence"/>
</dbReference>
<dbReference type="EMBL" id="CATOBB020001003">
    <property type="protein sequence ID" value="CAM9218813.1"/>
    <property type="molecule type" value="Genomic_DNA"/>
</dbReference>
<name>A0ACB1KHH3_RANTA</name>
<comment type="caution">
    <text evidence="1">The sequence shown here is derived from an EMBL/GenBank/DDBJ whole genome shotgun (WGS) entry which is preliminary data.</text>
</comment>